<feature type="domain" description="S1 motif" evidence="1">
    <location>
        <begin position="90"/>
        <end position="151"/>
    </location>
</feature>
<keyword evidence="2" id="KW-0689">Ribosomal protein</keyword>
<keyword evidence="3" id="KW-1185">Reference proteome</keyword>
<dbReference type="SMART" id="SM00316">
    <property type="entry name" value="S1"/>
    <property type="match status" value="2"/>
</dbReference>
<dbReference type="EMBL" id="JAUSVX010000016">
    <property type="protein sequence ID" value="MDQ0473506.1"/>
    <property type="molecule type" value="Genomic_DNA"/>
</dbReference>
<reference evidence="2 3" key="1">
    <citation type="submission" date="2023-07" db="EMBL/GenBank/DDBJ databases">
        <title>Genomic Encyclopedia of Type Strains, Phase IV (KMG-IV): sequencing the most valuable type-strain genomes for metagenomic binning, comparative biology and taxonomic classification.</title>
        <authorList>
            <person name="Goeker M."/>
        </authorList>
    </citation>
    <scope>NUCLEOTIDE SEQUENCE [LARGE SCALE GENOMIC DNA]</scope>
    <source>
        <strain evidence="2 3">DSM 19619</strain>
    </source>
</reference>
<organism evidence="2 3">
    <name type="scientific">Labrys wisconsinensis</name>
    <dbReference type="NCBI Taxonomy" id="425677"/>
    <lineage>
        <taxon>Bacteria</taxon>
        <taxon>Pseudomonadati</taxon>
        <taxon>Pseudomonadota</taxon>
        <taxon>Alphaproteobacteria</taxon>
        <taxon>Hyphomicrobiales</taxon>
        <taxon>Xanthobacteraceae</taxon>
        <taxon>Labrys</taxon>
    </lineage>
</organism>
<name>A0ABU0JJ34_9HYPH</name>
<evidence type="ECO:0000313" key="2">
    <source>
        <dbReference type="EMBL" id="MDQ0473506.1"/>
    </source>
</evidence>
<dbReference type="InterPro" id="IPR012340">
    <property type="entry name" value="NA-bd_OB-fold"/>
</dbReference>
<dbReference type="InterPro" id="IPR003029">
    <property type="entry name" value="S1_domain"/>
</dbReference>
<dbReference type="Proteomes" id="UP001242480">
    <property type="component" value="Unassembled WGS sequence"/>
</dbReference>
<dbReference type="SUPFAM" id="SSF50249">
    <property type="entry name" value="Nucleic acid-binding proteins"/>
    <property type="match status" value="2"/>
</dbReference>
<dbReference type="Gene3D" id="2.40.50.140">
    <property type="entry name" value="Nucleic acid-binding proteins"/>
    <property type="match status" value="2"/>
</dbReference>
<keyword evidence="2" id="KW-0687">Ribonucleoprotein</keyword>
<protein>
    <submittedName>
        <fullName evidence="2">Ribosomal protein S1</fullName>
    </submittedName>
</protein>
<evidence type="ECO:0000313" key="3">
    <source>
        <dbReference type="Proteomes" id="UP001242480"/>
    </source>
</evidence>
<dbReference type="GO" id="GO:0005840">
    <property type="term" value="C:ribosome"/>
    <property type="evidence" value="ECO:0007669"/>
    <property type="project" value="UniProtKB-KW"/>
</dbReference>
<sequence>MHSGDIVESFVYREENYGVFLKYEDAEIFVHLPEMSWTERAPANQLGLMNTLVAVKLIKYIEEKKQWLASIRKAHPENNPYVNLSKVNSSTVFDGKVFSVSIGDFFVSMEGGALGRISENPLNKTISVGDDVRVSVIDVDPQEGKMNLMLR</sequence>
<dbReference type="PROSITE" id="PS50126">
    <property type="entry name" value="S1"/>
    <property type="match status" value="1"/>
</dbReference>
<comment type="caution">
    <text evidence="2">The sequence shown here is derived from an EMBL/GenBank/DDBJ whole genome shotgun (WGS) entry which is preliminary data.</text>
</comment>
<dbReference type="CDD" id="cd00164">
    <property type="entry name" value="S1_like"/>
    <property type="match status" value="1"/>
</dbReference>
<evidence type="ECO:0000259" key="1">
    <source>
        <dbReference type="PROSITE" id="PS50126"/>
    </source>
</evidence>
<dbReference type="RefSeq" id="WP_307281861.1">
    <property type="nucleotide sequence ID" value="NZ_JAUSVX010000016.1"/>
</dbReference>
<gene>
    <name evidence="2" type="ORF">QO011_006542</name>
</gene>
<accession>A0ABU0JJ34</accession>
<dbReference type="Pfam" id="PF00575">
    <property type="entry name" value="S1"/>
    <property type="match status" value="2"/>
</dbReference>
<proteinExistence type="predicted"/>